<dbReference type="PANTHER" id="PTHR43442">
    <property type="entry name" value="GLUCONOKINASE-RELATED"/>
    <property type="match status" value="1"/>
</dbReference>
<evidence type="ECO:0000256" key="2">
    <source>
        <dbReference type="ARBA" id="ARBA00008420"/>
    </source>
</evidence>
<dbReference type="RefSeq" id="WP_218022780.1">
    <property type="nucleotide sequence ID" value="NZ_BIMR01000232.1"/>
</dbReference>
<evidence type="ECO:0000256" key="1">
    <source>
        <dbReference type="ARBA" id="ARBA00004761"/>
    </source>
</evidence>
<keyword evidence="5 10" id="KW-0547">Nucleotide-binding</keyword>
<keyword evidence="12" id="KW-1185">Reference proteome</keyword>
<comment type="caution">
    <text evidence="11">The sequence shown here is derived from an EMBL/GenBank/DDBJ whole genome shotgun (WGS) entry which is preliminary data.</text>
</comment>
<evidence type="ECO:0000256" key="6">
    <source>
        <dbReference type="ARBA" id="ARBA00022777"/>
    </source>
</evidence>
<dbReference type="NCBIfam" id="TIGR01313">
    <property type="entry name" value="therm_gnt_kin"/>
    <property type="match status" value="1"/>
</dbReference>
<evidence type="ECO:0000256" key="4">
    <source>
        <dbReference type="ARBA" id="ARBA00022679"/>
    </source>
</evidence>
<gene>
    <name evidence="11" type="ORF">CBZ_26880</name>
</gene>
<dbReference type="Proteomes" id="UP000289954">
    <property type="component" value="Unassembled WGS sequence"/>
</dbReference>
<keyword evidence="4 10" id="KW-0808">Transferase</keyword>
<keyword evidence="6 10" id="KW-0418">Kinase</keyword>
<reference evidence="11 12" key="1">
    <citation type="submission" date="2019-01" db="EMBL/GenBank/DDBJ databases">
        <title>Draft genome sequence of Cellulomonas takizawaensis strain TKZ-21.</title>
        <authorList>
            <person name="Yamamura H."/>
            <person name="Hayashi T."/>
            <person name="Hamada M."/>
            <person name="Serisawa Y."/>
            <person name="Matsuyama K."/>
            <person name="Nakagawa Y."/>
            <person name="Otoguro M."/>
            <person name="Yanagida F."/>
            <person name="Hayakawa M."/>
        </authorList>
    </citation>
    <scope>NUCLEOTIDE SEQUENCE [LARGE SCALE GENOMIC DNA]</scope>
    <source>
        <strain evidence="11 12">NBRC12680</strain>
    </source>
</reference>
<dbReference type="Pfam" id="PF13671">
    <property type="entry name" value="AAA_33"/>
    <property type="match status" value="1"/>
</dbReference>
<dbReference type="FunFam" id="3.40.50.300:FF:000522">
    <property type="entry name" value="Gluconokinase"/>
    <property type="match status" value="1"/>
</dbReference>
<dbReference type="InterPro" id="IPR006001">
    <property type="entry name" value="Therm_gnt_kin"/>
</dbReference>
<evidence type="ECO:0000256" key="5">
    <source>
        <dbReference type="ARBA" id="ARBA00022741"/>
    </source>
</evidence>
<evidence type="ECO:0000256" key="10">
    <source>
        <dbReference type="RuleBase" id="RU363066"/>
    </source>
</evidence>
<protein>
    <recommendedName>
        <fullName evidence="3 10">Gluconokinase</fullName>
        <ecNumber evidence="3 10">2.7.1.12</ecNumber>
    </recommendedName>
</protein>
<dbReference type="SUPFAM" id="SSF52540">
    <property type="entry name" value="P-loop containing nucleoside triphosphate hydrolases"/>
    <property type="match status" value="1"/>
</dbReference>
<dbReference type="GO" id="GO:0046316">
    <property type="term" value="F:gluconokinase activity"/>
    <property type="evidence" value="ECO:0007669"/>
    <property type="project" value="UniProtKB-EC"/>
</dbReference>
<name>A0A402DU60_9CELL</name>
<evidence type="ECO:0000256" key="7">
    <source>
        <dbReference type="ARBA" id="ARBA00022840"/>
    </source>
</evidence>
<dbReference type="GO" id="GO:0005524">
    <property type="term" value="F:ATP binding"/>
    <property type="evidence" value="ECO:0007669"/>
    <property type="project" value="UniProtKB-KW"/>
</dbReference>
<evidence type="ECO:0000256" key="8">
    <source>
        <dbReference type="ARBA" id="ARBA00023064"/>
    </source>
</evidence>
<keyword evidence="7 10" id="KW-0067">ATP-binding</keyword>
<dbReference type="GO" id="GO:0019521">
    <property type="term" value="P:D-gluconate metabolic process"/>
    <property type="evidence" value="ECO:0007669"/>
    <property type="project" value="UniProtKB-KW"/>
</dbReference>
<comment type="catalytic activity">
    <reaction evidence="9 10">
        <text>D-gluconate + ATP = 6-phospho-D-gluconate + ADP + H(+)</text>
        <dbReference type="Rhea" id="RHEA:19433"/>
        <dbReference type="ChEBI" id="CHEBI:15378"/>
        <dbReference type="ChEBI" id="CHEBI:18391"/>
        <dbReference type="ChEBI" id="CHEBI:30616"/>
        <dbReference type="ChEBI" id="CHEBI:58759"/>
        <dbReference type="ChEBI" id="CHEBI:456216"/>
        <dbReference type="EC" id="2.7.1.12"/>
    </reaction>
</comment>
<evidence type="ECO:0000256" key="3">
    <source>
        <dbReference type="ARBA" id="ARBA00012054"/>
    </source>
</evidence>
<organism evidence="11 12">
    <name type="scientific">Cellulomonas biazotea</name>
    <dbReference type="NCBI Taxonomy" id="1709"/>
    <lineage>
        <taxon>Bacteria</taxon>
        <taxon>Bacillati</taxon>
        <taxon>Actinomycetota</taxon>
        <taxon>Actinomycetes</taxon>
        <taxon>Micrococcales</taxon>
        <taxon>Cellulomonadaceae</taxon>
        <taxon>Cellulomonas</taxon>
    </lineage>
</organism>
<comment type="similarity">
    <text evidence="2 10">Belongs to the gluconokinase GntK/GntV family.</text>
</comment>
<dbReference type="Gene3D" id="3.40.50.300">
    <property type="entry name" value="P-loop containing nucleotide triphosphate hydrolases"/>
    <property type="match status" value="1"/>
</dbReference>
<dbReference type="InterPro" id="IPR027417">
    <property type="entry name" value="P-loop_NTPase"/>
</dbReference>
<evidence type="ECO:0000256" key="9">
    <source>
        <dbReference type="ARBA" id="ARBA00048090"/>
    </source>
</evidence>
<proteinExistence type="inferred from homology"/>
<accession>A0A402DU60</accession>
<dbReference type="EMBL" id="BIMR01000232">
    <property type="protein sequence ID" value="GCE77632.1"/>
    <property type="molecule type" value="Genomic_DNA"/>
</dbReference>
<dbReference type="CDD" id="cd02021">
    <property type="entry name" value="GntK"/>
    <property type="match status" value="1"/>
</dbReference>
<dbReference type="AlphaFoldDB" id="A0A402DU60"/>
<dbReference type="PANTHER" id="PTHR43442:SF3">
    <property type="entry name" value="GLUCONOKINASE-RELATED"/>
    <property type="match status" value="1"/>
</dbReference>
<sequence>MGVEHVVVMGVSGTGKTTVGHLLADELGAAFVEGDDLHPPANVEKMRSGVPLTDADREPWLRLVAGAMTEHAQAGRPTVVACSALRRAYRDVLRTAEGRVRFVHLAVPPDELARRMAGRRGHFMPATLLESQLATLEPLAPDEDGLDVHVQAAPGATAAAVLDALAAQDAPAV</sequence>
<keyword evidence="8" id="KW-0311">Gluconate utilization</keyword>
<comment type="pathway">
    <text evidence="1">Carbohydrate acid metabolism.</text>
</comment>
<dbReference type="GO" id="GO:0005737">
    <property type="term" value="C:cytoplasm"/>
    <property type="evidence" value="ECO:0007669"/>
    <property type="project" value="TreeGrafter"/>
</dbReference>
<dbReference type="EC" id="2.7.1.12" evidence="3 10"/>
<evidence type="ECO:0000313" key="11">
    <source>
        <dbReference type="EMBL" id="GCE77632.1"/>
    </source>
</evidence>
<evidence type="ECO:0000313" key="12">
    <source>
        <dbReference type="Proteomes" id="UP000289954"/>
    </source>
</evidence>